<evidence type="ECO:0000313" key="1">
    <source>
        <dbReference type="EMBL" id="GBF51835.1"/>
    </source>
</evidence>
<dbReference type="InterPro" id="IPR010775">
    <property type="entry name" value="DUF1365"/>
</dbReference>
<dbReference type="RefSeq" id="WP_244594484.1">
    <property type="nucleotide sequence ID" value="NZ_BFBB01000009.1"/>
</dbReference>
<proteinExistence type="predicted"/>
<keyword evidence="2" id="KW-1185">Reference proteome</keyword>
<organism evidence="1 2">
    <name type="scientific">Leptospira ryugenii</name>
    <dbReference type="NCBI Taxonomy" id="1917863"/>
    <lineage>
        <taxon>Bacteria</taxon>
        <taxon>Pseudomonadati</taxon>
        <taxon>Spirochaetota</taxon>
        <taxon>Spirochaetia</taxon>
        <taxon>Leptospirales</taxon>
        <taxon>Leptospiraceae</taxon>
        <taxon>Leptospira</taxon>
    </lineage>
</organism>
<gene>
    <name evidence="1" type="ORF">LPTSP4_33730</name>
</gene>
<name>A0A2P2E4M3_9LEPT</name>
<comment type="caution">
    <text evidence="1">The sequence shown here is derived from an EMBL/GenBank/DDBJ whole genome shotgun (WGS) entry which is preliminary data.</text>
</comment>
<dbReference type="PANTHER" id="PTHR33973">
    <property type="entry name" value="OS07G0153300 PROTEIN"/>
    <property type="match status" value="1"/>
</dbReference>
<reference evidence="1 2" key="1">
    <citation type="submission" date="2018-02" db="EMBL/GenBank/DDBJ databases">
        <title>Novel Leptospira species isolated from soil and water in Japan.</title>
        <authorList>
            <person name="Nakao R."/>
            <person name="Masuzawa T."/>
        </authorList>
    </citation>
    <scope>NUCLEOTIDE SEQUENCE [LARGE SCALE GENOMIC DNA]</scope>
    <source>
        <strain evidence="1 2">YH101</strain>
    </source>
</reference>
<dbReference type="EMBL" id="BFBB01000009">
    <property type="protein sequence ID" value="GBF51835.1"/>
    <property type="molecule type" value="Genomic_DNA"/>
</dbReference>
<dbReference type="Pfam" id="PF07103">
    <property type="entry name" value="DUF1365"/>
    <property type="match status" value="1"/>
</dbReference>
<protein>
    <recommendedName>
        <fullName evidence="3">PF07103 family protein</fullName>
    </recommendedName>
</protein>
<sequence>MNSSIYNAWVSHTRTAPKRNHFRYRIGTFLLDLDELEHLNKQYLLFGYNSFSIFSFWDKDHIRYGTGPLIDQIRNFLKDSGYTEPIQKIYLNTNLRVLGYVFNPVSFYFCLGNDGKLVYAIAEVGNTFGEIKPYIGTLNQNSRGTMADPDVYLRVQKNFYVSPFIALDSEFEFRLNLPNETLQIAVNSWENAERILTTAFVGEKKSFCNQNLLFLFCRYPFVTVQIIALIHWQAIKLWFMRLPYIKKQENKDKQTGVPLGEVSQPVTRA</sequence>
<evidence type="ECO:0000313" key="2">
    <source>
        <dbReference type="Proteomes" id="UP000245133"/>
    </source>
</evidence>
<evidence type="ECO:0008006" key="3">
    <source>
        <dbReference type="Google" id="ProtNLM"/>
    </source>
</evidence>
<dbReference type="Proteomes" id="UP000245133">
    <property type="component" value="Unassembled WGS sequence"/>
</dbReference>
<dbReference type="AlphaFoldDB" id="A0A2P2E4M3"/>
<accession>A0A2P2E4M3</accession>
<dbReference type="PANTHER" id="PTHR33973:SF4">
    <property type="entry name" value="OS07G0153300 PROTEIN"/>
    <property type="match status" value="1"/>
</dbReference>